<dbReference type="NCBIfam" id="TIGR00229">
    <property type="entry name" value="sensory_box"/>
    <property type="match status" value="1"/>
</dbReference>
<accession>A0A7W6LEV2</accession>
<dbReference type="CDD" id="cd01949">
    <property type="entry name" value="GGDEF"/>
    <property type="match status" value="1"/>
</dbReference>
<dbReference type="SMART" id="SM00086">
    <property type="entry name" value="PAC"/>
    <property type="match status" value="1"/>
</dbReference>
<dbReference type="NCBIfam" id="TIGR00254">
    <property type="entry name" value="GGDEF"/>
    <property type="match status" value="1"/>
</dbReference>
<dbReference type="SUPFAM" id="SSF55785">
    <property type="entry name" value="PYP-like sensor domain (PAS domain)"/>
    <property type="match status" value="2"/>
</dbReference>
<dbReference type="SMART" id="SM00267">
    <property type="entry name" value="GGDEF"/>
    <property type="match status" value="1"/>
</dbReference>
<dbReference type="Pfam" id="PF08447">
    <property type="entry name" value="PAS_3"/>
    <property type="match status" value="2"/>
</dbReference>
<dbReference type="InterPro" id="IPR035965">
    <property type="entry name" value="PAS-like_dom_sf"/>
</dbReference>
<feature type="domain" description="PAC" evidence="2">
    <location>
        <begin position="218"/>
        <end position="271"/>
    </location>
</feature>
<dbReference type="Proteomes" id="UP000519897">
    <property type="component" value="Unassembled WGS sequence"/>
</dbReference>
<dbReference type="CDD" id="cd00130">
    <property type="entry name" value="PAS"/>
    <property type="match status" value="1"/>
</dbReference>
<reference evidence="4 5" key="1">
    <citation type="submission" date="2020-08" db="EMBL/GenBank/DDBJ databases">
        <title>Genomic Encyclopedia of Type Strains, Phase IV (KMG-IV): sequencing the most valuable type-strain genomes for metagenomic binning, comparative biology and taxonomic classification.</title>
        <authorList>
            <person name="Goeker M."/>
        </authorList>
    </citation>
    <scope>NUCLEOTIDE SEQUENCE [LARGE SCALE GENOMIC DNA]</scope>
    <source>
        <strain evidence="4 5">DSM 29514</strain>
    </source>
</reference>
<dbReference type="PROSITE" id="PS50887">
    <property type="entry name" value="GGDEF"/>
    <property type="match status" value="1"/>
</dbReference>
<dbReference type="InterPro" id="IPR052155">
    <property type="entry name" value="Biofilm_reg_signaling"/>
</dbReference>
<dbReference type="PROSITE" id="PS50113">
    <property type="entry name" value="PAC"/>
    <property type="match status" value="1"/>
</dbReference>
<dbReference type="Gene3D" id="3.30.450.20">
    <property type="entry name" value="PAS domain"/>
    <property type="match status" value="2"/>
</dbReference>
<gene>
    <name evidence="4" type="ORF">GGQ72_000497</name>
</gene>
<feature type="coiled-coil region" evidence="1">
    <location>
        <begin position="391"/>
        <end position="420"/>
    </location>
</feature>
<evidence type="ECO:0000256" key="1">
    <source>
        <dbReference type="SAM" id="Coils"/>
    </source>
</evidence>
<comment type="caution">
    <text evidence="4">The sequence shown here is derived from an EMBL/GenBank/DDBJ whole genome shotgun (WGS) entry which is preliminary data.</text>
</comment>
<dbReference type="InterPro" id="IPR013655">
    <property type="entry name" value="PAS_fold_3"/>
</dbReference>
<evidence type="ECO:0000313" key="4">
    <source>
        <dbReference type="EMBL" id="MBB4141998.1"/>
    </source>
</evidence>
<dbReference type="InterPro" id="IPR029787">
    <property type="entry name" value="Nucleotide_cyclase"/>
</dbReference>
<evidence type="ECO:0000259" key="2">
    <source>
        <dbReference type="PROSITE" id="PS50113"/>
    </source>
</evidence>
<dbReference type="PANTHER" id="PTHR44757:SF2">
    <property type="entry name" value="BIOFILM ARCHITECTURE MAINTENANCE PROTEIN MBAA"/>
    <property type="match status" value="1"/>
</dbReference>
<proteinExistence type="predicted"/>
<keyword evidence="1" id="KW-0175">Coiled coil</keyword>
<evidence type="ECO:0000313" key="5">
    <source>
        <dbReference type="Proteomes" id="UP000519897"/>
    </source>
</evidence>
<sequence>MKPETMAVSPKQGELAAYITCIDTLPLPTAVVEPGVGRFVHANQAFKQQWVARSVSDLTSLIHSDDLVSVSALLSERPADTSPETTRSTLIRVPMIDGSTRWAKAFVSPFRLDLAPNATLLMVQLVDFTDDKLMVDDLVARETRWNSALVSSESGVWDHDYRAGRKYYSPIWRWIRGMSPADPLPASKEAWLNLVHPDDRSFTLHAMERQEAGDPAFQVFEYRERHKDGHWVWIECRGACIDRDENGRAMRVVGTDNDITPRKDAEHRAAKIARRLEMALAISGVGVFEADLTAGEVDWDVRMYEIFGVPKGEKIRLGVTWESFLRPDDRERVLANVSAHHGREGCFWDRYHVTLAGGEERIIKSCSMTFTDVDGHLKLVGANWDVTNDVLLQQELERAKSLAEARNAELEATRDQIEHNALHDYLTGLPNRRYLDLALDQLSKSCSLKNRSLGLLHIDLDGFKQINDGFGHSVGDAVLSHVAEQLRQIAGARNFVARAGGDEFVVLVPFAGTPDRLSILANRIVVAMSRPFRYGDTLCHFGASIGVAYASGSSINGHQILLDADTALYEAKHSGKGRHAVFDAAACR</sequence>
<dbReference type="Pfam" id="PF00990">
    <property type="entry name" value="GGDEF"/>
    <property type="match status" value="1"/>
</dbReference>
<dbReference type="InterPro" id="IPR043128">
    <property type="entry name" value="Rev_trsase/Diguanyl_cyclase"/>
</dbReference>
<dbReference type="Gene3D" id="3.30.70.270">
    <property type="match status" value="1"/>
</dbReference>
<feature type="domain" description="GGDEF" evidence="3">
    <location>
        <begin position="451"/>
        <end position="584"/>
    </location>
</feature>
<keyword evidence="5" id="KW-1185">Reference proteome</keyword>
<dbReference type="PANTHER" id="PTHR44757">
    <property type="entry name" value="DIGUANYLATE CYCLASE DGCP"/>
    <property type="match status" value="1"/>
</dbReference>
<dbReference type="RefSeq" id="WP_165135716.1">
    <property type="nucleotide sequence ID" value="NZ_CP049250.1"/>
</dbReference>
<organism evidence="4 5">
    <name type="scientific">Rhizobium rhizoryzae</name>
    <dbReference type="NCBI Taxonomy" id="451876"/>
    <lineage>
        <taxon>Bacteria</taxon>
        <taxon>Pseudomonadati</taxon>
        <taxon>Pseudomonadota</taxon>
        <taxon>Alphaproteobacteria</taxon>
        <taxon>Hyphomicrobiales</taxon>
        <taxon>Rhizobiaceae</taxon>
        <taxon>Rhizobium/Agrobacterium group</taxon>
        <taxon>Rhizobium</taxon>
    </lineage>
</organism>
<dbReference type="AlphaFoldDB" id="A0A7W6LEV2"/>
<dbReference type="InterPro" id="IPR000160">
    <property type="entry name" value="GGDEF_dom"/>
</dbReference>
<dbReference type="SMART" id="SM00091">
    <property type="entry name" value="PAS"/>
    <property type="match status" value="3"/>
</dbReference>
<evidence type="ECO:0000259" key="3">
    <source>
        <dbReference type="PROSITE" id="PS50887"/>
    </source>
</evidence>
<dbReference type="SUPFAM" id="SSF55073">
    <property type="entry name" value="Nucleotide cyclase"/>
    <property type="match status" value="1"/>
</dbReference>
<dbReference type="InterPro" id="IPR000700">
    <property type="entry name" value="PAS-assoc_C"/>
</dbReference>
<dbReference type="EMBL" id="JACIEC010000001">
    <property type="protein sequence ID" value="MBB4141998.1"/>
    <property type="molecule type" value="Genomic_DNA"/>
</dbReference>
<dbReference type="InterPro" id="IPR000014">
    <property type="entry name" value="PAS"/>
</dbReference>
<name>A0A7W6LEV2_9HYPH</name>
<dbReference type="InterPro" id="IPR001610">
    <property type="entry name" value="PAC"/>
</dbReference>
<protein>
    <submittedName>
        <fullName evidence="4">Diguanylate cyclase (GGDEF)-like protein/PAS domain S-box-containing protein</fullName>
    </submittedName>
</protein>